<sequence>MVNKFHSTGNHHQRKNREMVWICVHIATGYSSKDRWASIKREMGVDPKKDIEKVNKRAWTDMVYDVHKIWRPAAMG</sequence>
<reference evidence="1" key="1">
    <citation type="submission" date="2014-12" db="EMBL/GenBank/DDBJ databases">
        <title>Insight into the proteome of Arion vulgaris.</title>
        <authorList>
            <person name="Aradska J."/>
            <person name="Bulat T."/>
            <person name="Smidak R."/>
            <person name="Sarate P."/>
            <person name="Gangsoo J."/>
            <person name="Sialana F."/>
            <person name="Bilban M."/>
            <person name="Lubec G."/>
        </authorList>
    </citation>
    <scope>NUCLEOTIDE SEQUENCE</scope>
    <source>
        <tissue evidence="1">Skin</tissue>
    </source>
</reference>
<feature type="non-terminal residue" evidence="1">
    <location>
        <position position="76"/>
    </location>
</feature>
<accession>A0A0B6YKJ6</accession>
<gene>
    <name evidence="1" type="primary">ORF27359</name>
</gene>
<dbReference type="AlphaFoldDB" id="A0A0B6YKJ6"/>
<name>A0A0B6YKJ6_9EUPU</name>
<protein>
    <submittedName>
        <fullName evidence="1">Uncharacterized protein</fullName>
    </submittedName>
</protein>
<proteinExistence type="predicted"/>
<organism evidence="1">
    <name type="scientific">Arion vulgaris</name>
    <dbReference type="NCBI Taxonomy" id="1028688"/>
    <lineage>
        <taxon>Eukaryota</taxon>
        <taxon>Metazoa</taxon>
        <taxon>Spiralia</taxon>
        <taxon>Lophotrochozoa</taxon>
        <taxon>Mollusca</taxon>
        <taxon>Gastropoda</taxon>
        <taxon>Heterobranchia</taxon>
        <taxon>Euthyneura</taxon>
        <taxon>Panpulmonata</taxon>
        <taxon>Eupulmonata</taxon>
        <taxon>Stylommatophora</taxon>
        <taxon>Helicina</taxon>
        <taxon>Arionoidea</taxon>
        <taxon>Arionidae</taxon>
        <taxon>Arion</taxon>
    </lineage>
</organism>
<dbReference type="EMBL" id="HACG01009456">
    <property type="protein sequence ID" value="CEK56321.1"/>
    <property type="molecule type" value="Transcribed_RNA"/>
</dbReference>
<evidence type="ECO:0000313" key="1">
    <source>
        <dbReference type="EMBL" id="CEK56321.1"/>
    </source>
</evidence>